<evidence type="ECO:0000256" key="4">
    <source>
        <dbReference type="ARBA" id="ARBA00022475"/>
    </source>
</evidence>
<feature type="transmembrane region" description="Helical" evidence="12">
    <location>
        <begin position="420"/>
        <end position="447"/>
    </location>
</feature>
<dbReference type="Proteomes" id="UP000617951">
    <property type="component" value="Unassembled WGS sequence"/>
</dbReference>
<dbReference type="GO" id="GO:0006493">
    <property type="term" value="P:protein O-linked glycosylation"/>
    <property type="evidence" value="ECO:0007669"/>
    <property type="project" value="InterPro"/>
</dbReference>
<dbReference type="SUPFAM" id="SSF49785">
    <property type="entry name" value="Galactose-binding domain-like"/>
    <property type="match status" value="1"/>
</dbReference>
<dbReference type="AlphaFoldDB" id="A0A926DH54"/>
<dbReference type="EMBL" id="JACRSS010000001">
    <property type="protein sequence ID" value="MBC8537684.1"/>
    <property type="molecule type" value="Genomic_DNA"/>
</dbReference>
<keyword evidence="4" id="KW-1003">Cell membrane</keyword>
<feature type="transmembrane region" description="Helical" evidence="12">
    <location>
        <begin position="1205"/>
        <end position="1224"/>
    </location>
</feature>
<keyword evidence="6" id="KW-0808">Transferase</keyword>
<feature type="transmembrane region" description="Helical" evidence="12">
    <location>
        <begin position="1057"/>
        <end position="1079"/>
    </location>
</feature>
<feature type="transmembrane region" description="Helical" evidence="12">
    <location>
        <begin position="631"/>
        <end position="652"/>
    </location>
</feature>
<protein>
    <submittedName>
        <fullName evidence="16">Glycosyltransferase family 39 protein</fullName>
    </submittedName>
</protein>
<evidence type="ECO:0000256" key="7">
    <source>
        <dbReference type="ARBA" id="ARBA00022692"/>
    </source>
</evidence>
<feature type="transmembrane region" description="Helical" evidence="12">
    <location>
        <begin position="1147"/>
        <end position="1169"/>
    </location>
</feature>
<keyword evidence="13" id="KW-0732">Signal</keyword>
<dbReference type="RefSeq" id="WP_249279563.1">
    <property type="nucleotide sequence ID" value="NZ_JACRSS010000001.1"/>
</dbReference>
<dbReference type="GO" id="GO:0005886">
    <property type="term" value="C:plasma membrane"/>
    <property type="evidence" value="ECO:0007669"/>
    <property type="project" value="UniProtKB-SubCell"/>
</dbReference>
<feature type="transmembrane region" description="Helical" evidence="12">
    <location>
        <begin position="912"/>
        <end position="933"/>
    </location>
</feature>
<name>A0A926DH54_9FIRM</name>
<evidence type="ECO:0000259" key="15">
    <source>
        <dbReference type="Pfam" id="PF16192"/>
    </source>
</evidence>
<dbReference type="Pfam" id="PF03155">
    <property type="entry name" value="Alg6_Alg8"/>
    <property type="match status" value="1"/>
</dbReference>
<comment type="pathway">
    <text evidence="3">Protein modification; protein glycosylation.</text>
</comment>
<feature type="compositionally biased region" description="Acidic residues" evidence="11">
    <location>
        <begin position="202"/>
        <end position="212"/>
    </location>
</feature>
<dbReference type="InterPro" id="IPR032421">
    <property type="entry name" value="PMT_4TMC"/>
</dbReference>
<evidence type="ECO:0000256" key="10">
    <source>
        <dbReference type="ARBA" id="ARBA00023136"/>
    </source>
</evidence>
<feature type="chain" id="PRO_5037140410" evidence="13">
    <location>
        <begin position="28"/>
        <end position="1277"/>
    </location>
</feature>
<feature type="transmembrane region" description="Helical" evidence="12">
    <location>
        <begin position="370"/>
        <end position="389"/>
    </location>
</feature>
<feature type="transmembrane region" description="Helical" evidence="12">
    <location>
        <begin position="604"/>
        <end position="625"/>
    </location>
</feature>
<evidence type="ECO:0000256" key="3">
    <source>
        <dbReference type="ARBA" id="ARBA00004922"/>
    </source>
</evidence>
<reference evidence="16" key="1">
    <citation type="submission" date="2020-08" db="EMBL/GenBank/DDBJ databases">
        <title>Genome public.</title>
        <authorList>
            <person name="Liu C."/>
            <person name="Sun Q."/>
        </authorList>
    </citation>
    <scope>NUCLEOTIDE SEQUENCE</scope>
    <source>
        <strain evidence="16">NSJ-63</strain>
    </source>
</reference>
<feature type="transmembrane region" description="Helical" evidence="12">
    <location>
        <begin position="993"/>
        <end position="1012"/>
    </location>
</feature>
<feature type="transmembrane region" description="Helical" evidence="12">
    <location>
        <begin position="232"/>
        <end position="250"/>
    </location>
</feature>
<dbReference type="PANTHER" id="PTHR33908">
    <property type="entry name" value="MANNOSYLTRANSFERASE YKCB-RELATED"/>
    <property type="match status" value="1"/>
</dbReference>
<evidence type="ECO:0000256" key="5">
    <source>
        <dbReference type="ARBA" id="ARBA00022676"/>
    </source>
</evidence>
<feature type="domain" description="ArnT-like N-terminal" evidence="14">
    <location>
        <begin position="866"/>
        <end position="1085"/>
    </location>
</feature>
<feature type="transmembrane region" description="Helical" evidence="12">
    <location>
        <begin position="1181"/>
        <end position="1199"/>
    </location>
</feature>
<feature type="transmembrane region" description="Helical" evidence="12">
    <location>
        <begin position="1018"/>
        <end position="1036"/>
    </location>
</feature>
<keyword evidence="7 12" id="KW-0812">Transmembrane</keyword>
<evidence type="ECO:0000256" key="13">
    <source>
        <dbReference type="SAM" id="SignalP"/>
    </source>
</evidence>
<dbReference type="GO" id="GO:0000030">
    <property type="term" value="F:mannosyltransferase activity"/>
    <property type="evidence" value="ECO:0007669"/>
    <property type="project" value="InterPro"/>
</dbReference>
<evidence type="ECO:0000256" key="8">
    <source>
        <dbReference type="ARBA" id="ARBA00022824"/>
    </source>
</evidence>
<feature type="signal peptide" evidence="13">
    <location>
        <begin position="1"/>
        <end position="27"/>
    </location>
</feature>
<evidence type="ECO:0000256" key="6">
    <source>
        <dbReference type="ARBA" id="ARBA00022679"/>
    </source>
</evidence>
<dbReference type="InterPro" id="IPR050297">
    <property type="entry name" value="LipidA_mod_glycosyltrf_83"/>
</dbReference>
<accession>A0A926DH54</accession>
<dbReference type="Pfam" id="PF02366">
    <property type="entry name" value="PMT"/>
    <property type="match status" value="1"/>
</dbReference>
<feature type="transmembrane region" description="Helical" evidence="12">
    <location>
        <begin position="704"/>
        <end position="727"/>
    </location>
</feature>
<evidence type="ECO:0000256" key="2">
    <source>
        <dbReference type="ARBA" id="ARBA00004651"/>
    </source>
</evidence>
<evidence type="ECO:0000313" key="16">
    <source>
        <dbReference type="EMBL" id="MBC8537684.1"/>
    </source>
</evidence>
<feature type="transmembrane region" description="Helical" evidence="12">
    <location>
        <begin position="940"/>
        <end position="957"/>
    </location>
</feature>
<feature type="transmembrane region" description="Helical" evidence="12">
    <location>
        <begin position="963"/>
        <end position="981"/>
    </location>
</feature>
<evidence type="ECO:0000256" key="1">
    <source>
        <dbReference type="ARBA" id="ARBA00004477"/>
    </source>
</evidence>
<dbReference type="GO" id="GO:0009103">
    <property type="term" value="P:lipopolysaccharide biosynthetic process"/>
    <property type="evidence" value="ECO:0007669"/>
    <property type="project" value="UniProtKB-ARBA"/>
</dbReference>
<dbReference type="InterPro" id="IPR004856">
    <property type="entry name" value="Glyco_trans_ALG6/ALG8"/>
</dbReference>
<feature type="transmembrane region" description="Helical" evidence="12">
    <location>
        <begin position="262"/>
        <end position="280"/>
    </location>
</feature>
<keyword evidence="10 12" id="KW-0472">Membrane</keyword>
<proteinExistence type="predicted"/>
<dbReference type="GO" id="GO:0016763">
    <property type="term" value="F:pentosyltransferase activity"/>
    <property type="evidence" value="ECO:0007669"/>
    <property type="project" value="TreeGrafter"/>
</dbReference>
<keyword evidence="17" id="KW-1185">Reference proteome</keyword>
<feature type="region of interest" description="Disordered" evidence="11">
    <location>
        <begin position="198"/>
        <end position="219"/>
    </location>
</feature>
<evidence type="ECO:0000256" key="9">
    <source>
        <dbReference type="ARBA" id="ARBA00022989"/>
    </source>
</evidence>
<gene>
    <name evidence="16" type="ORF">H8693_01905</name>
</gene>
<dbReference type="InterPro" id="IPR003342">
    <property type="entry name" value="ArnT-like_N"/>
</dbReference>
<feature type="transmembrane region" description="Helical" evidence="12">
    <location>
        <begin position="527"/>
        <end position="552"/>
    </location>
</feature>
<dbReference type="Pfam" id="PF16192">
    <property type="entry name" value="PMT_4TMC"/>
    <property type="match status" value="1"/>
</dbReference>
<dbReference type="Gene3D" id="2.60.120.260">
    <property type="entry name" value="Galactose-binding domain-like"/>
    <property type="match status" value="1"/>
</dbReference>
<keyword evidence="5" id="KW-0328">Glycosyltransferase</keyword>
<organism evidence="16 17">
    <name type="scientific">Guopingia tenuis</name>
    <dbReference type="NCBI Taxonomy" id="2763656"/>
    <lineage>
        <taxon>Bacteria</taxon>
        <taxon>Bacillati</taxon>
        <taxon>Bacillota</taxon>
        <taxon>Clostridia</taxon>
        <taxon>Christensenellales</taxon>
        <taxon>Christensenellaceae</taxon>
        <taxon>Guopingia</taxon>
    </lineage>
</organism>
<dbReference type="PANTHER" id="PTHR33908:SF11">
    <property type="entry name" value="MEMBRANE PROTEIN"/>
    <property type="match status" value="1"/>
</dbReference>
<comment type="caution">
    <text evidence="16">The sequence shown here is derived from an EMBL/GenBank/DDBJ whole genome shotgun (WGS) entry which is preliminary data.</text>
</comment>
<keyword evidence="9 12" id="KW-1133">Transmembrane helix</keyword>
<dbReference type="InterPro" id="IPR008979">
    <property type="entry name" value="Galactose-bd-like_sf"/>
</dbReference>
<feature type="transmembrane region" description="Helical" evidence="12">
    <location>
        <begin position="559"/>
        <end position="576"/>
    </location>
</feature>
<feature type="domain" description="Protein O-mannosyl-transferase C-terminal four TM" evidence="15">
    <location>
        <begin position="1096"/>
        <end position="1274"/>
    </location>
</feature>
<feature type="transmembrane region" description="Helical" evidence="12">
    <location>
        <begin position="345"/>
        <end position="363"/>
    </location>
</feature>
<sequence length="1277" mass="144166">MLTNGKKIFAFVLIFCLAFCFLTPASAAGEIFVDNASLDVWENGWPEYWNFDSDGAMIEQMQGEDGSSCAKITLTDPGYAFLSQEIQLESEKVYMISCRIKTENVSAAYPAANINIWGQPQAEDGFLADTQGDWQEMRLCVKTNVDDFQTYTIRFGLGNEDSDATGTVYIDSIRVEEMDEDPADLPIHTLVGSLAQAGGLDDGSDGEGSGDEETSRYHHSREDITYNDVGEMLFAITAFIAVYLLITSVWKEKMAHFLQNKWAVLLIFAAAVGLRLVIAYREPGHITDMNCFASWAKQLTKTGLGGFYSSGIFADYPPGYMYILYPIGLLGNALGWQLGTAEYSLLVRIPAILCDAVLAYVVYRIGKKRMAPGSSMLISLLVLFSPALIATSSSWGQIDSVFILAAVGSLYLLQKDKKVYAAMLLMVTFMIKPQALIIAPVFAIVYLADIFTKGRTKRALWDTLLSFVGMAGVYLLLAVPMMPEGSSFLYVFERMAETMGQYAYGSVNAFNLMALFGGNFANMENGFLFGTYGSFGAAFIALAILAAAVLYFKKRDKGNIFLLSAFVVISVFVLGHEMHERYILPGIVFLLIAAMQKDSRKLTFLGMLLSILAFLNIQIVLLYGADAIDTLVVIILSAMTVVAYGFFVWLCVRHMAFAPEEFLRISAVPEPMPGLKERKRRSAKERLESFPLEEKGRRMNKRDAWVLSLITGIYAVFAFTNLGSLVIPARTQPVTAQGDSAYIFELSESQDIYQWKYYAGYCEGNMQIFISEDGEEYTPLLDGNVKHEYGDMFKWHFNDFGGRAKFIRIEVTQGDIELREVAFTDSENNLLPIAGAWAVRDGVQEEAPYLYDEQDQVPTITSALTDMYFDEVYHARTAYEYMEGLYPYEITHPPLGKSIITIGIQIFGFNPFGWRFMGALFGVLQLPVFYIFAKRLFKKTKWAAIGTVLFAADFMHFDLTRIATIDSYSIFFILLMYLFMYEYSQHNFNREKLWKTFIPLGLCGISFALGAATKWLCIYAGLGLCVLFFYTVYQRYQEYKYARENGMEEIAANYKKKLTLTILFCVLVFIIIPVIVYVASYAPYFNNTEREFGLLDVWKNQEYMLNYHGNLKTDTPHPYSSRVFTWPLNVHPVFFFMAEGEMNGLSGLIWCIGNPLVWWGGLLGVLYLIGMRKNRGQKLKGLPFIAIAALSQYLPWTLISREVFIYHYFATLPFLILALVYALRRISGTYKHGKQCVYAYVALCVAAFFLFYPIMTGVLVSRSYNLFLQWLPNWPVV</sequence>
<evidence type="ECO:0000313" key="17">
    <source>
        <dbReference type="Proteomes" id="UP000617951"/>
    </source>
</evidence>
<feature type="transmembrane region" description="Helical" evidence="12">
    <location>
        <begin position="1236"/>
        <end position="1260"/>
    </location>
</feature>
<comment type="subcellular location">
    <subcellularLocation>
        <location evidence="2">Cell membrane</location>
        <topology evidence="2">Multi-pass membrane protein</topology>
    </subcellularLocation>
    <subcellularLocation>
        <location evidence="1">Endoplasmic reticulum membrane</location>
        <topology evidence="1">Multi-pass membrane protein</topology>
    </subcellularLocation>
</comment>
<evidence type="ECO:0000259" key="14">
    <source>
        <dbReference type="Pfam" id="PF02366"/>
    </source>
</evidence>
<evidence type="ECO:0000256" key="11">
    <source>
        <dbReference type="SAM" id="MobiDB-lite"/>
    </source>
</evidence>
<evidence type="ECO:0000256" key="12">
    <source>
        <dbReference type="SAM" id="Phobius"/>
    </source>
</evidence>
<feature type="transmembrane region" description="Helical" evidence="12">
    <location>
        <begin position="502"/>
        <end position="521"/>
    </location>
</feature>
<keyword evidence="8" id="KW-0256">Endoplasmic reticulum</keyword>
<feature type="transmembrane region" description="Helical" evidence="12">
    <location>
        <begin position="459"/>
        <end position="481"/>
    </location>
</feature>